<keyword evidence="2" id="KW-1133">Transmembrane helix</keyword>
<dbReference type="PANTHER" id="PTHR36840">
    <property type="entry name" value="BLL5714 PROTEIN"/>
    <property type="match status" value="1"/>
</dbReference>
<feature type="compositionally biased region" description="Basic and acidic residues" evidence="1">
    <location>
        <begin position="546"/>
        <end position="559"/>
    </location>
</feature>
<dbReference type="EMBL" id="LWDF02000009">
    <property type="protein sequence ID" value="KAE8260486.1"/>
    <property type="molecule type" value="Genomic_DNA"/>
</dbReference>
<keyword evidence="2" id="KW-0812">Transmembrane</keyword>
<feature type="region of interest" description="Disordered" evidence="1">
    <location>
        <begin position="1"/>
        <end position="25"/>
    </location>
</feature>
<dbReference type="Pfam" id="PF06772">
    <property type="entry name" value="LtrA"/>
    <property type="match status" value="1"/>
</dbReference>
<organism evidence="3 4">
    <name type="scientific">Tilletia indica</name>
    <dbReference type="NCBI Taxonomy" id="43049"/>
    <lineage>
        <taxon>Eukaryota</taxon>
        <taxon>Fungi</taxon>
        <taxon>Dikarya</taxon>
        <taxon>Basidiomycota</taxon>
        <taxon>Ustilaginomycotina</taxon>
        <taxon>Exobasidiomycetes</taxon>
        <taxon>Tilletiales</taxon>
        <taxon>Tilletiaceae</taxon>
        <taxon>Tilletia</taxon>
    </lineage>
</organism>
<protein>
    <recommendedName>
        <fullName evidence="5">Low temperature requirement protein A</fullName>
    </recommendedName>
</protein>
<feature type="transmembrane region" description="Helical" evidence="2">
    <location>
        <begin position="180"/>
        <end position="198"/>
    </location>
</feature>
<dbReference type="Proteomes" id="UP000077521">
    <property type="component" value="Unassembled WGS sequence"/>
</dbReference>
<dbReference type="AlphaFoldDB" id="A0A177TTB9"/>
<dbReference type="InterPro" id="IPR010640">
    <property type="entry name" value="Low_temperature_requirement_A"/>
</dbReference>
<reference evidence="3" key="2">
    <citation type="journal article" date="2019" name="IMA Fungus">
        <title>Genome sequencing and comparison of five Tilletia species to identify candidate genes for the detection of regulated species infecting wheat.</title>
        <authorList>
            <person name="Nguyen H.D.T."/>
            <person name="Sultana T."/>
            <person name="Kesanakurti P."/>
            <person name="Hambleton S."/>
        </authorList>
    </citation>
    <scope>NUCLEOTIDE SEQUENCE</scope>
    <source>
        <strain evidence="3">DAOMC 236416</strain>
    </source>
</reference>
<keyword evidence="4" id="KW-1185">Reference proteome</keyword>
<reference evidence="3" key="1">
    <citation type="submission" date="2016-04" db="EMBL/GenBank/DDBJ databases">
        <authorList>
            <person name="Nguyen H.D."/>
            <person name="Samba Siva P."/>
            <person name="Cullis J."/>
            <person name="Levesque C.A."/>
            <person name="Hambleton S."/>
        </authorList>
    </citation>
    <scope>NUCLEOTIDE SEQUENCE</scope>
    <source>
        <strain evidence="3">DAOMC 236416</strain>
    </source>
</reference>
<evidence type="ECO:0008006" key="5">
    <source>
        <dbReference type="Google" id="ProtNLM"/>
    </source>
</evidence>
<evidence type="ECO:0000256" key="1">
    <source>
        <dbReference type="SAM" id="MobiDB-lite"/>
    </source>
</evidence>
<feature type="transmembrane region" description="Helical" evidence="2">
    <location>
        <begin position="454"/>
        <end position="471"/>
    </location>
</feature>
<feature type="transmembrane region" description="Helical" evidence="2">
    <location>
        <begin position="218"/>
        <end position="237"/>
    </location>
</feature>
<keyword evidence="2" id="KW-0472">Membrane</keyword>
<gene>
    <name evidence="3" type="ORF">A4X13_0g297</name>
</gene>
<dbReference type="PANTHER" id="PTHR36840:SF1">
    <property type="entry name" value="BLL5714 PROTEIN"/>
    <property type="match status" value="1"/>
</dbReference>
<feature type="transmembrane region" description="Helical" evidence="2">
    <location>
        <begin position="477"/>
        <end position="494"/>
    </location>
</feature>
<proteinExistence type="predicted"/>
<feature type="transmembrane region" description="Helical" evidence="2">
    <location>
        <begin position="415"/>
        <end position="434"/>
    </location>
</feature>
<evidence type="ECO:0000313" key="4">
    <source>
        <dbReference type="Proteomes" id="UP000077521"/>
    </source>
</evidence>
<feature type="transmembrane region" description="Helical" evidence="2">
    <location>
        <begin position="343"/>
        <end position="361"/>
    </location>
</feature>
<evidence type="ECO:0000313" key="3">
    <source>
        <dbReference type="EMBL" id="KAE8260486.1"/>
    </source>
</evidence>
<feature type="transmembrane region" description="Helical" evidence="2">
    <location>
        <begin position="382"/>
        <end position="403"/>
    </location>
</feature>
<comment type="caution">
    <text evidence="3">The sequence shown here is derived from an EMBL/GenBank/DDBJ whole genome shotgun (WGS) entry which is preliminary data.</text>
</comment>
<feature type="region of interest" description="Disordered" evidence="1">
    <location>
        <begin position="503"/>
        <end position="594"/>
    </location>
</feature>
<name>A0A177TTB9_9BASI</name>
<sequence length="594" mass="65475">MGGSINDPAKGQTAEGSSTSNPHKMEHTASAHHLQYGNITVGGYAPAAAPMGEEELLALPAERLAEIGCTPKAVRHHRRELLDAEARRIHANRRYLFRKPRALQYFRGHTLVRGDEERSSQRIELFFDLTFVGIIAVLAEEAIHEPTGAGLVRYLITYGGAWTIWSNTLQLFNSFYCDDLFQRSLVVWVMACLIVYGNNAIHAEVPMGEEESGRATTIGAYLVASASIFITTIYYSFHIKAFRLQIRVQSAIWVCTSALWIAAIFASIRLAIGLTVAALIIEYGTWVWVYSPPFKRLFKLKYSSAVNIEHEIERYADFFTLVMGEFLYSVISGHPAGFGIHSSTGRAILSLMIAAAFQIMYMSGASSKARTHPIRRNTKSAFLWFTLHIPVVSALTLCGDACAEFVKELEVYEGVRWMLCETYAVGMVGIWGLAMIEEDRDAPGELYIHKTARLLPRLVCAIIAIFLPLSSQEHLDTTKVLGILAAIASITVLWEMVSALDGPNAPAEQAPEPLRKGDSNTPDHALKTPDWKGFPCLAEPGAFHVDMSHQREQARDRKNAAGAAEEEGQVGAATTPTKDPRGGSAPSEDDEDED</sequence>
<evidence type="ECO:0000256" key="2">
    <source>
        <dbReference type="SAM" id="Phobius"/>
    </source>
</evidence>
<accession>A0A177TTB9</accession>